<gene>
    <name evidence="5" type="ORF">FC47_GL001435</name>
</gene>
<evidence type="ECO:0000313" key="6">
    <source>
        <dbReference type="Proteomes" id="UP000050901"/>
    </source>
</evidence>
<dbReference type="GO" id="GO:0006260">
    <property type="term" value="P:DNA replication"/>
    <property type="evidence" value="ECO:0007669"/>
    <property type="project" value="InterPro"/>
</dbReference>
<sequence>MINNVTLTGRITKDLEKHQTNKGTSVVNFSLAVDRRRKNANGDREADFIGIQAWGLTADLLSKYCGKGSLIGVEGRIQTRNYENNQGQRVYVTEVVAENITFLDSKKGNNQSQQGGYQQSNGYQNDNYQQQPFDSAMPFDDSADDVPF</sequence>
<comment type="caution">
    <text evidence="2">Lacks conserved residue(s) required for the propagation of feature annotation.</text>
</comment>
<comment type="subunit">
    <text evidence="2">Homotetramer.</text>
</comment>
<accession>A0A0R1NSW3</accession>
<comment type="caution">
    <text evidence="5">The sequence shown here is derived from an EMBL/GenBank/DDBJ whole genome shotgun (WGS) entry which is preliminary data.</text>
</comment>
<evidence type="ECO:0000256" key="3">
    <source>
        <dbReference type="PIRNR" id="PIRNR002070"/>
    </source>
</evidence>
<name>A0A0R1NSW3_LIMMU</name>
<dbReference type="PATRIC" id="fig|1423771.3.peg.1458"/>
<dbReference type="PROSITE" id="PS50935">
    <property type="entry name" value="SSB"/>
    <property type="match status" value="1"/>
</dbReference>
<dbReference type="RefSeq" id="WP_056968775.1">
    <property type="nucleotide sequence ID" value="NZ_AZEQ01000038.1"/>
</dbReference>
<dbReference type="AlphaFoldDB" id="A0A0R1NSW3"/>
<dbReference type="InterPro" id="IPR011344">
    <property type="entry name" value="ssDNA-bd"/>
</dbReference>
<dbReference type="HAMAP" id="MF_00984">
    <property type="entry name" value="SSB"/>
    <property type="match status" value="1"/>
</dbReference>
<dbReference type="InterPro" id="IPR012340">
    <property type="entry name" value="NA-bd_OB-fold"/>
</dbReference>
<evidence type="ECO:0000256" key="1">
    <source>
        <dbReference type="ARBA" id="ARBA00023125"/>
    </source>
</evidence>
<dbReference type="GO" id="GO:0003697">
    <property type="term" value="F:single-stranded DNA binding"/>
    <property type="evidence" value="ECO:0007669"/>
    <property type="project" value="UniProtKB-UniRule"/>
</dbReference>
<dbReference type="PIRSF" id="PIRSF002070">
    <property type="entry name" value="SSB"/>
    <property type="match status" value="1"/>
</dbReference>
<dbReference type="InterPro" id="IPR000424">
    <property type="entry name" value="Primosome_PriB/ssb"/>
</dbReference>
<dbReference type="EMBL" id="AZEQ01000038">
    <property type="protein sequence ID" value="KRL22793.1"/>
    <property type="molecule type" value="Genomic_DNA"/>
</dbReference>
<dbReference type="Proteomes" id="UP000050901">
    <property type="component" value="Unassembled WGS sequence"/>
</dbReference>
<dbReference type="Gene3D" id="2.40.50.140">
    <property type="entry name" value="Nucleic acid-binding proteins"/>
    <property type="match status" value="1"/>
</dbReference>
<feature type="compositionally biased region" description="Low complexity" evidence="4">
    <location>
        <begin position="108"/>
        <end position="131"/>
    </location>
</feature>
<dbReference type="NCBIfam" id="TIGR00621">
    <property type="entry name" value="ssb"/>
    <property type="match status" value="1"/>
</dbReference>
<evidence type="ECO:0000256" key="2">
    <source>
        <dbReference type="HAMAP-Rule" id="MF_00984"/>
    </source>
</evidence>
<dbReference type="SUPFAM" id="SSF50249">
    <property type="entry name" value="Nucleic acid-binding proteins"/>
    <property type="match status" value="1"/>
</dbReference>
<dbReference type="PANTHER" id="PTHR10302">
    <property type="entry name" value="SINGLE-STRANDED DNA-BINDING PROTEIN"/>
    <property type="match status" value="1"/>
</dbReference>
<dbReference type="GO" id="GO:0009295">
    <property type="term" value="C:nucleoid"/>
    <property type="evidence" value="ECO:0007669"/>
    <property type="project" value="TreeGrafter"/>
</dbReference>
<protein>
    <recommendedName>
        <fullName evidence="2 3">Single-stranded DNA-binding protein</fullName>
        <shortName evidence="2">SSB</shortName>
    </recommendedName>
</protein>
<evidence type="ECO:0000256" key="4">
    <source>
        <dbReference type="SAM" id="MobiDB-lite"/>
    </source>
</evidence>
<dbReference type="PANTHER" id="PTHR10302:SF27">
    <property type="entry name" value="SINGLE-STRANDED DNA-BINDING PROTEIN"/>
    <property type="match status" value="1"/>
</dbReference>
<proteinExistence type="inferred from homology"/>
<dbReference type="Pfam" id="PF00436">
    <property type="entry name" value="SSB"/>
    <property type="match status" value="1"/>
</dbReference>
<dbReference type="CDD" id="cd04496">
    <property type="entry name" value="SSB_OBF"/>
    <property type="match status" value="1"/>
</dbReference>
<evidence type="ECO:0000313" key="5">
    <source>
        <dbReference type="EMBL" id="KRL22793.1"/>
    </source>
</evidence>
<organism evidence="5 6">
    <name type="scientific">Limosilactobacillus mucosae DSM 13345</name>
    <dbReference type="NCBI Taxonomy" id="1423771"/>
    <lineage>
        <taxon>Bacteria</taxon>
        <taxon>Bacillati</taxon>
        <taxon>Bacillota</taxon>
        <taxon>Bacilli</taxon>
        <taxon>Lactobacillales</taxon>
        <taxon>Lactobacillaceae</taxon>
        <taxon>Limosilactobacillus</taxon>
    </lineage>
</organism>
<keyword evidence="1 2" id="KW-0238">DNA-binding</keyword>
<feature type="region of interest" description="Disordered" evidence="4">
    <location>
        <begin position="103"/>
        <end position="148"/>
    </location>
</feature>
<reference evidence="5 6" key="1">
    <citation type="journal article" date="2015" name="Genome Announc.">
        <title>Expanding the biotechnology potential of lactobacilli through comparative genomics of 213 strains and associated genera.</title>
        <authorList>
            <person name="Sun Z."/>
            <person name="Harris H.M."/>
            <person name="McCann A."/>
            <person name="Guo C."/>
            <person name="Argimon S."/>
            <person name="Zhang W."/>
            <person name="Yang X."/>
            <person name="Jeffery I.B."/>
            <person name="Cooney J.C."/>
            <person name="Kagawa T.F."/>
            <person name="Liu W."/>
            <person name="Song Y."/>
            <person name="Salvetti E."/>
            <person name="Wrobel A."/>
            <person name="Rasinkangas P."/>
            <person name="Parkhill J."/>
            <person name="Rea M.C."/>
            <person name="O'Sullivan O."/>
            <person name="Ritari J."/>
            <person name="Douillard F.P."/>
            <person name="Paul Ross R."/>
            <person name="Yang R."/>
            <person name="Briner A.E."/>
            <person name="Felis G.E."/>
            <person name="de Vos W.M."/>
            <person name="Barrangou R."/>
            <person name="Klaenhammer T.R."/>
            <person name="Caufield P.W."/>
            <person name="Cui Y."/>
            <person name="Zhang H."/>
            <person name="O'Toole P.W."/>
        </authorList>
    </citation>
    <scope>NUCLEOTIDE SEQUENCE [LARGE SCALE GENOMIC DNA]</scope>
    <source>
        <strain evidence="5 6">DSM 13345</strain>
    </source>
</reference>